<keyword evidence="3" id="KW-0732">Signal</keyword>
<feature type="signal peptide" evidence="3">
    <location>
        <begin position="1"/>
        <end position="22"/>
    </location>
</feature>
<protein>
    <submittedName>
        <fullName evidence="5">CapA family protein</fullName>
    </submittedName>
</protein>
<evidence type="ECO:0000313" key="6">
    <source>
        <dbReference type="Proteomes" id="UP000265768"/>
    </source>
</evidence>
<comment type="similarity">
    <text evidence="1">Belongs to the CapA family.</text>
</comment>
<dbReference type="AlphaFoldDB" id="A0A3A4AXG2"/>
<gene>
    <name evidence="5" type="ORF">D5H75_30115</name>
</gene>
<evidence type="ECO:0000256" key="1">
    <source>
        <dbReference type="ARBA" id="ARBA00005662"/>
    </source>
</evidence>
<dbReference type="Proteomes" id="UP000265768">
    <property type="component" value="Unassembled WGS sequence"/>
</dbReference>
<feature type="compositionally biased region" description="Low complexity" evidence="2">
    <location>
        <begin position="20"/>
        <end position="36"/>
    </location>
</feature>
<dbReference type="Gene3D" id="3.60.21.10">
    <property type="match status" value="1"/>
</dbReference>
<reference evidence="5 6" key="1">
    <citation type="submission" date="2018-09" db="EMBL/GenBank/DDBJ databases">
        <title>YIM 75507 draft genome.</title>
        <authorList>
            <person name="Tang S."/>
            <person name="Feng Y."/>
        </authorList>
    </citation>
    <scope>NUCLEOTIDE SEQUENCE [LARGE SCALE GENOMIC DNA]</scope>
    <source>
        <strain evidence="5 6">YIM 75507</strain>
    </source>
</reference>
<organism evidence="5 6">
    <name type="scientific">Bailinhaonella thermotolerans</name>
    <dbReference type="NCBI Taxonomy" id="1070861"/>
    <lineage>
        <taxon>Bacteria</taxon>
        <taxon>Bacillati</taxon>
        <taxon>Actinomycetota</taxon>
        <taxon>Actinomycetes</taxon>
        <taxon>Streptosporangiales</taxon>
        <taxon>Streptosporangiaceae</taxon>
        <taxon>Bailinhaonella</taxon>
    </lineage>
</organism>
<dbReference type="PANTHER" id="PTHR33393:SF13">
    <property type="entry name" value="PGA BIOSYNTHESIS PROTEIN CAPA"/>
    <property type="match status" value="1"/>
</dbReference>
<dbReference type="InterPro" id="IPR029052">
    <property type="entry name" value="Metallo-depent_PP-like"/>
</dbReference>
<dbReference type="InterPro" id="IPR052169">
    <property type="entry name" value="CW_Biosynth-Accessory"/>
</dbReference>
<feature type="region of interest" description="Disordered" evidence="2">
    <location>
        <begin position="20"/>
        <end position="47"/>
    </location>
</feature>
<dbReference type="CDD" id="cd07381">
    <property type="entry name" value="MPP_CapA"/>
    <property type="match status" value="1"/>
</dbReference>
<dbReference type="EMBL" id="QZEY01000016">
    <property type="protein sequence ID" value="RJL24112.1"/>
    <property type="molecule type" value="Genomic_DNA"/>
</dbReference>
<accession>A0A3A4AXG2</accession>
<evidence type="ECO:0000256" key="3">
    <source>
        <dbReference type="SAM" id="SignalP"/>
    </source>
</evidence>
<feature type="domain" description="Capsule synthesis protein CapA" evidence="4">
    <location>
        <begin position="52"/>
        <end position="293"/>
    </location>
</feature>
<keyword evidence="6" id="KW-1185">Reference proteome</keyword>
<proteinExistence type="inferred from homology"/>
<dbReference type="InterPro" id="IPR019079">
    <property type="entry name" value="Capsule_synth_CapA"/>
</dbReference>
<evidence type="ECO:0000256" key="2">
    <source>
        <dbReference type="SAM" id="MobiDB-lite"/>
    </source>
</evidence>
<dbReference type="PANTHER" id="PTHR33393">
    <property type="entry name" value="POLYGLUTAMINE SYNTHESIS ACCESSORY PROTEIN RV0574C-RELATED"/>
    <property type="match status" value="1"/>
</dbReference>
<dbReference type="OrthoDB" id="9810718at2"/>
<comment type="caution">
    <text evidence="5">The sequence shown here is derived from an EMBL/GenBank/DDBJ whole genome shotgun (WGS) entry which is preliminary data.</text>
</comment>
<dbReference type="SUPFAM" id="SSF56300">
    <property type="entry name" value="Metallo-dependent phosphatases"/>
    <property type="match status" value="1"/>
</dbReference>
<feature type="chain" id="PRO_5039378814" evidence="3">
    <location>
        <begin position="23"/>
        <end position="356"/>
    </location>
</feature>
<sequence length="356" mass="37473">MSALSAAALALGVLAACSSAESSTPKAATKAPAATPKPDKSEPLPVTRQPFTISFGGDVHFEGFLRARLANPSTALGPIASTLRKADLAMVNLETAITMGGTPAPGKQFKFRAPESALTALKASGVDVVSMANNHGMDFMESGLRDSLKAIKKAKYPVVGIGKDADEAYKPWRTTVKGNRVAILGATQVLDDHLIQAWTATDEKGGLASAKNVERMVEAVKEARAEADTVIVYLHWGAELQKCPLPRQPELAKRLIKAGADVIVGGHAHIPLAGGYMNGKYVHYGLGNFVFSSANGQTANSGVLTLTLRGGEVLKSSWRPARISGGLPRLLTGPAAQQELARWKSLRSCTTLEDAP</sequence>
<dbReference type="Pfam" id="PF09587">
    <property type="entry name" value="PGA_cap"/>
    <property type="match status" value="1"/>
</dbReference>
<name>A0A3A4AXG2_9ACTN</name>
<evidence type="ECO:0000313" key="5">
    <source>
        <dbReference type="EMBL" id="RJL24112.1"/>
    </source>
</evidence>
<dbReference type="SMART" id="SM00854">
    <property type="entry name" value="PGA_cap"/>
    <property type="match status" value="1"/>
</dbReference>
<evidence type="ECO:0000259" key="4">
    <source>
        <dbReference type="SMART" id="SM00854"/>
    </source>
</evidence>